<evidence type="ECO:0000313" key="8">
    <source>
        <dbReference type="Proteomes" id="UP000582213"/>
    </source>
</evidence>
<comment type="subunit">
    <text evidence="4">Homodimer.</text>
</comment>
<dbReference type="HAMAP" id="MF_00214">
    <property type="entry name" value="AroD"/>
    <property type="match status" value="1"/>
</dbReference>
<comment type="similarity">
    <text evidence="4">Belongs to the type-I 3-dehydroquinase family.</text>
</comment>
<accession>A0A650CJK6</accession>
<dbReference type="InterPro" id="IPR013785">
    <property type="entry name" value="Aldolase_TIM"/>
</dbReference>
<dbReference type="CDD" id="cd00502">
    <property type="entry name" value="DHQase_I"/>
    <property type="match status" value="1"/>
</dbReference>
<dbReference type="GO" id="GO:0009423">
    <property type="term" value="P:chorismate biosynthetic process"/>
    <property type="evidence" value="ECO:0007669"/>
    <property type="project" value="UniProtKB-UniRule"/>
</dbReference>
<dbReference type="EC" id="4.2.1.10" evidence="4"/>
<feature type="binding site" evidence="4">
    <location>
        <position position="167"/>
    </location>
    <ligand>
        <name>3-dehydroquinate</name>
        <dbReference type="ChEBI" id="CHEBI:32364"/>
    </ligand>
</feature>
<dbReference type="AlphaFoldDB" id="A0A650CJK6"/>
<evidence type="ECO:0000313" key="7">
    <source>
        <dbReference type="Proteomes" id="UP000427373"/>
    </source>
</evidence>
<proteinExistence type="inferred from homology"/>
<dbReference type="InterPro" id="IPR001381">
    <property type="entry name" value="DHquinase_I"/>
</dbReference>
<reference evidence="6 7" key="1">
    <citation type="submission" date="2019-10" db="EMBL/GenBank/DDBJ databases">
        <title>Genome Sequences from Six Type Strain Members of the Archaeal Family Sulfolobaceae: Acidianus ambivalens, Acidianus infernus, Metallosphaera prunae, Stygiolobus azoricus, Sulfolobus metallicus, and Sulfurisphaera ohwakuensis.</title>
        <authorList>
            <person name="Counts J.A."/>
            <person name="Kelly R.M."/>
        </authorList>
    </citation>
    <scope>NUCLEOTIDE SEQUENCE [LARGE SCALE GENOMIC DNA]</scope>
    <source>
        <strain evidence="6 7">TA-1</strain>
    </source>
</reference>
<dbReference type="GeneID" id="42802082"/>
<dbReference type="Pfam" id="PF01487">
    <property type="entry name" value="DHquinase_I"/>
    <property type="match status" value="1"/>
</dbReference>
<organism evidence="6 7">
    <name type="scientific">Sulfurisphaera ohwakuensis</name>
    <dbReference type="NCBI Taxonomy" id="69656"/>
    <lineage>
        <taxon>Archaea</taxon>
        <taxon>Thermoproteota</taxon>
        <taxon>Thermoprotei</taxon>
        <taxon>Sulfolobales</taxon>
        <taxon>Sulfolobaceae</taxon>
        <taxon>Sulfurisphaera</taxon>
    </lineage>
</organism>
<feature type="active site" description="Proton donor/acceptor" evidence="4">
    <location>
        <position position="107"/>
    </location>
</feature>
<dbReference type="RefSeq" id="WP_156015374.1">
    <property type="nucleotide sequence ID" value="NZ_CP045484.1"/>
</dbReference>
<evidence type="ECO:0000313" key="6">
    <source>
        <dbReference type="EMBL" id="QGR17908.1"/>
    </source>
</evidence>
<feature type="binding site" evidence="4">
    <location>
        <position position="190"/>
    </location>
    <ligand>
        <name>3-dehydroquinate</name>
        <dbReference type="ChEBI" id="CHEBI:32364"/>
    </ligand>
</feature>
<dbReference type="EMBL" id="CP045484">
    <property type="protein sequence ID" value="QGR17908.1"/>
    <property type="molecule type" value="Genomic_DNA"/>
</dbReference>
<comment type="catalytic activity">
    <reaction evidence="1 4">
        <text>3-dehydroquinate = 3-dehydroshikimate + H2O</text>
        <dbReference type="Rhea" id="RHEA:21096"/>
        <dbReference type="ChEBI" id="CHEBI:15377"/>
        <dbReference type="ChEBI" id="CHEBI:16630"/>
        <dbReference type="ChEBI" id="CHEBI:32364"/>
        <dbReference type="EC" id="4.2.1.10"/>
    </reaction>
</comment>
<feature type="active site" description="Schiff-base intermediate with substrate" evidence="4">
    <location>
        <position position="133"/>
    </location>
</feature>
<dbReference type="EMBL" id="JACHFY010000009">
    <property type="protein sequence ID" value="MBB5254028.1"/>
    <property type="molecule type" value="Genomic_DNA"/>
</dbReference>
<feature type="binding site" evidence="4">
    <location>
        <position position="56"/>
    </location>
    <ligand>
        <name>3-dehydroquinate</name>
        <dbReference type="ChEBI" id="CHEBI:32364"/>
    </ligand>
</feature>
<protein>
    <recommendedName>
        <fullName evidence="4">3-dehydroquinate dehydratase</fullName>
        <shortName evidence="4">3-dehydroquinase</shortName>
        <ecNumber evidence="4">4.2.1.10</ecNumber>
    </recommendedName>
    <alternativeName>
        <fullName evidence="4">Type I DHQase</fullName>
    </alternativeName>
    <alternativeName>
        <fullName evidence="4">Type I dehydroquinase</fullName>
        <shortName evidence="4">DHQ1</shortName>
    </alternativeName>
</protein>
<feature type="binding site" evidence="4">
    <location>
        <begin position="29"/>
        <end position="31"/>
    </location>
    <ligand>
        <name>3-dehydroquinate</name>
        <dbReference type="ChEBI" id="CHEBI:32364"/>
    </ligand>
</feature>
<dbReference type="PANTHER" id="PTHR43699">
    <property type="entry name" value="3-DEHYDROQUINATE DEHYDRATASE"/>
    <property type="match status" value="1"/>
</dbReference>
<dbReference type="OrthoDB" id="34329at2157"/>
<reference evidence="5 8" key="2">
    <citation type="submission" date="2020-08" db="EMBL/GenBank/DDBJ databases">
        <title>Genomic Encyclopedia of Type Strains, Phase IV (KMG-IV): sequencing the most valuable type-strain genomes for metagenomic binning, comparative biology and taxonomic classification.</title>
        <authorList>
            <person name="Goeker M."/>
        </authorList>
    </citation>
    <scope>NUCLEOTIDE SEQUENCE [LARGE SCALE GENOMIC DNA]</scope>
    <source>
        <strain evidence="5 8">DSM 12421</strain>
    </source>
</reference>
<gene>
    <name evidence="4" type="primary">aroD</name>
    <name evidence="6" type="ORF">D1869_12520</name>
    <name evidence="5" type="ORF">HNQ62_001799</name>
</gene>
<dbReference type="Proteomes" id="UP000427373">
    <property type="component" value="Chromosome"/>
</dbReference>
<feature type="binding site" evidence="4">
    <location>
        <position position="186"/>
    </location>
    <ligand>
        <name>3-dehydroquinate</name>
        <dbReference type="ChEBI" id="CHEBI:32364"/>
    </ligand>
</feature>
<keyword evidence="4" id="KW-0057">Aromatic amino acid biosynthesis</keyword>
<dbReference type="KEGG" id="soh:D1869_12520"/>
<keyword evidence="7" id="KW-1185">Reference proteome</keyword>
<dbReference type="GO" id="GO:0003855">
    <property type="term" value="F:3-dehydroquinate dehydratase activity"/>
    <property type="evidence" value="ECO:0007669"/>
    <property type="project" value="UniProtKB-UniRule"/>
</dbReference>
<evidence type="ECO:0000313" key="5">
    <source>
        <dbReference type="EMBL" id="MBB5254028.1"/>
    </source>
</evidence>
<sequence length="216" mass="24511">MTFVVASLPVRSEKDLDKIPRLLDADFVELRLDYSTSLPEIQVIEKYKDRVIVTIRDVNEGGINKIDPEIKAKYLIELNKRNILYDVEAKFAKKYNIPTSNKIVSIHYLDRVPSYSEVFESLRDFIEESFLLKVAIIGKDGYKELLSKLLELEKIAVMPIGVNPLERIAFSILGSKLIYGHAGEETAKGQFHYKVAKQILDYLTSISISSPSILTG</sequence>
<dbReference type="GO" id="GO:0009073">
    <property type="term" value="P:aromatic amino acid family biosynthetic process"/>
    <property type="evidence" value="ECO:0007669"/>
    <property type="project" value="UniProtKB-KW"/>
</dbReference>
<keyword evidence="3 4" id="KW-0704">Schiff base</keyword>
<evidence type="ECO:0000256" key="4">
    <source>
        <dbReference type="HAMAP-Rule" id="MF_00214"/>
    </source>
</evidence>
<feature type="binding site" evidence="4">
    <location>
        <position position="7"/>
    </location>
    <ligand>
        <name>3-dehydroquinate</name>
        <dbReference type="ChEBI" id="CHEBI:32364"/>
    </ligand>
</feature>
<dbReference type="Proteomes" id="UP000582213">
    <property type="component" value="Unassembled WGS sequence"/>
</dbReference>
<comment type="function">
    <text evidence="4">Involved in the third step of the chorismate pathway, which leads to the biosynthesis of aromatic amino acids. Catalyzes the cis-dehydration of 3-dehydroquinate (DHQ) and introduces the first double bond of the aromatic ring to yield 3-dehydroshikimate.</text>
</comment>
<dbReference type="PANTHER" id="PTHR43699:SF1">
    <property type="entry name" value="3-DEHYDROQUINATE DEHYDRATASE"/>
    <property type="match status" value="1"/>
</dbReference>
<dbReference type="InterPro" id="IPR050146">
    <property type="entry name" value="Type-I_3-dehydroquinase"/>
</dbReference>
<dbReference type="SUPFAM" id="SSF51569">
    <property type="entry name" value="Aldolase"/>
    <property type="match status" value="1"/>
</dbReference>
<keyword evidence="2 4" id="KW-0456">Lyase</keyword>
<dbReference type="Gene3D" id="3.20.20.70">
    <property type="entry name" value="Aldolase class I"/>
    <property type="match status" value="1"/>
</dbReference>
<keyword evidence="4" id="KW-0028">Amino-acid biosynthesis</keyword>
<dbReference type="GO" id="GO:0046279">
    <property type="term" value="P:3,4-dihydroxybenzoate biosynthetic process"/>
    <property type="evidence" value="ECO:0007669"/>
    <property type="project" value="TreeGrafter"/>
</dbReference>
<evidence type="ECO:0000256" key="2">
    <source>
        <dbReference type="ARBA" id="ARBA00023239"/>
    </source>
</evidence>
<evidence type="ECO:0000256" key="1">
    <source>
        <dbReference type="ARBA" id="ARBA00001864"/>
    </source>
</evidence>
<comment type="pathway">
    <text evidence="4">Metabolic intermediate biosynthesis; chorismate biosynthesis; chorismate from D-erythrose 4-phosphate and phosphoenolpyruvate: step 3/7.</text>
</comment>
<dbReference type="GO" id="GO:0008652">
    <property type="term" value="P:amino acid biosynthetic process"/>
    <property type="evidence" value="ECO:0007669"/>
    <property type="project" value="UniProtKB-KW"/>
</dbReference>
<dbReference type="UniPathway" id="UPA00053">
    <property type="reaction ID" value="UER00086"/>
</dbReference>
<evidence type="ECO:0000256" key="3">
    <source>
        <dbReference type="ARBA" id="ARBA00023270"/>
    </source>
</evidence>
<name>A0A650CJK6_SULOH</name>
<dbReference type="NCBIfam" id="NF010091">
    <property type="entry name" value="PRK13576.1"/>
    <property type="match status" value="1"/>
</dbReference>